<dbReference type="InterPro" id="IPR008922">
    <property type="entry name" value="Di-copper_centre_dom_sf"/>
</dbReference>
<dbReference type="Proteomes" id="UP000187283">
    <property type="component" value="Unassembled WGS sequence"/>
</dbReference>
<dbReference type="STRING" id="133412.A0A1R1YA42"/>
<protein>
    <submittedName>
        <fullName evidence="2">Uncharacterized protein</fullName>
    </submittedName>
</protein>
<gene>
    <name evidence="2" type="ORF">AYI70_g2066</name>
</gene>
<organism evidence="2 3">
    <name type="scientific">Smittium culicis</name>
    <dbReference type="NCBI Taxonomy" id="133412"/>
    <lineage>
        <taxon>Eukaryota</taxon>
        <taxon>Fungi</taxon>
        <taxon>Fungi incertae sedis</taxon>
        <taxon>Zoopagomycota</taxon>
        <taxon>Kickxellomycotina</taxon>
        <taxon>Harpellomycetes</taxon>
        <taxon>Harpellales</taxon>
        <taxon>Legeriomycetaceae</taxon>
        <taxon>Smittium</taxon>
    </lineage>
</organism>
<sequence>MCLDWTESWQNPETSTVLSPGKFGGNGRGPEKCLYDGFEMGWLKSYPVPGCITRDYKNGNSPGPFWPMEAIAEMIKNSSPTFANFTTNLENGCHGIVHLGIGGDFLTMHAPNE</sequence>
<feature type="region of interest" description="Disordered" evidence="1">
    <location>
        <begin position="1"/>
        <end position="24"/>
    </location>
</feature>
<dbReference type="AlphaFoldDB" id="A0A1R1YA42"/>
<evidence type="ECO:0000256" key="1">
    <source>
        <dbReference type="SAM" id="MobiDB-lite"/>
    </source>
</evidence>
<keyword evidence="3" id="KW-1185">Reference proteome</keyword>
<name>A0A1R1YA42_9FUNG</name>
<evidence type="ECO:0000313" key="3">
    <source>
        <dbReference type="Proteomes" id="UP000187283"/>
    </source>
</evidence>
<proteinExistence type="predicted"/>
<dbReference type="OrthoDB" id="6132182at2759"/>
<dbReference type="Gene3D" id="1.10.1280.10">
    <property type="entry name" value="Di-copper center containing domain from catechol oxidase"/>
    <property type="match status" value="1"/>
</dbReference>
<evidence type="ECO:0000313" key="2">
    <source>
        <dbReference type="EMBL" id="OMJ23730.1"/>
    </source>
</evidence>
<dbReference type="EMBL" id="LSSN01000482">
    <property type="protein sequence ID" value="OMJ23730.1"/>
    <property type="molecule type" value="Genomic_DNA"/>
</dbReference>
<feature type="compositionally biased region" description="Polar residues" evidence="1">
    <location>
        <begin position="7"/>
        <end position="18"/>
    </location>
</feature>
<reference evidence="2 3" key="1">
    <citation type="submission" date="2017-01" db="EMBL/GenBank/DDBJ databases">
        <authorList>
            <person name="Mah S.A."/>
            <person name="Swanson W.J."/>
            <person name="Moy G.W."/>
            <person name="Vacquier V.D."/>
        </authorList>
    </citation>
    <scope>NUCLEOTIDE SEQUENCE [LARGE SCALE GENOMIC DNA]</scope>
    <source>
        <strain evidence="2 3">GSMNP</strain>
    </source>
</reference>
<comment type="caution">
    <text evidence="2">The sequence shown here is derived from an EMBL/GenBank/DDBJ whole genome shotgun (WGS) entry which is preliminary data.</text>
</comment>
<accession>A0A1R1YA42</accession>